<reference evidence="15" key="2">
    <citation type="journal article" date="2023" name="Science">
        <title>Genomic signatures of disease resistance in endangered staghorn corals.</title>
        <authorList>
            <person name="Vollmer S.V."/>
            <person name="Selwyn J.D."/>
            <person name="Despard B.A."/>
            <person name="Roesel C.L."/>
        </authorList>
    </citation>
    <scope>NUCLEOTIDE SEQUENCE</scope>
    <source>
        <strain evidence="15">K2</strain>
    </source>
</reference>
<evidence type="ECO:0000256" key="3">
    <source>
        <dbReference type="ARBA" id="ARBA00022729"/>
    </source>
</evidence>
<keyword evidence="16" id="KW-1185">Reference proteome</keyword>
<dbReference type="InterPro" id="IPR035976">
    <property type="entry name" value="Sushi/SCR/CCP_sf"/>
</dbReference>
<comment type="caution">
    <text evidence="9">Lacks conserved residue(s) required for the propagation of feature annotation.</text>
</comment>
<dbReference type="PROSITE" id="PS50835">
    <property type="entry name" value="IG_LIKE"/>
    <property type="match status" value="3"/>
</dbReference>
<evidence type="ECO:0000256" key="5">
    <source>
        <dbReference type="ARBA" id="ARBA00023136"/>
    </source>
</evidence>
<dbReference type="Proteomes" id="UP001249851">
    <property type="component" value="Unassembled WGS sequence"/>
</dbReference>
<dbReference type="InterPro" id="IPR013783">
    <property type="entry name" value="Ig-like_fold"/>
</dbReference>
<dbReference type="Pfam" id="PF01391">
    <property type="entry name" value="Collagen"/>
    <property type="match status" value="1"/>
</dbReference>
<dbReference type="InterPro" id="IPR006571">
    <property type="entry name" value="TLDc_dom"/>
</dbReference>
<evidence type="ECO:0000256" key="9">
    <source>
        <dbReference type="PROSITE-ProRule" id="PRU00302"/>
    </source>
</evidence>
<keyword evidence="9" id="KW-0768">Sushi</keyword>
<evidence type="ECO:0000256" key="4">
    <source>
        <dbReference type="ARBA" id="ARBA00022737"/>
    </source>
</evidence>
<dbReference type="SUPFAM" id="SSF57535">
    <property type="entry name" value="Complement control module/SCR domain"/>
    <property type="match status" value="2"/>
</dbReference>
<proteinExistence type="predicted"/>
<evidence type="ECO:0000256" key="8">
    <source>
        <dbReference type="ARBA" id="ARBA00023319"/>
    </source>
</evidence>
<feature type="domain" description="Ig-like" evidence="12">
    <location>
        <begin position="264"/>
        <end position="333"/>
    </location>
</feature>
<keyword evidence="11" id="KW-0812">Transmembrane</keyword>
<feature type="transmembrane region" description="Helical" evidence="11">
    <location>
        <begin position="12"/>
        <end position="32"/>
    </location>
</feature>
<dbReference type="InterPro" id="IPR036179">
    <property type="entry name" value="Ig-like_dom_sf"/>
</dbReference>
<dbReference type="SMART" id="SM00032">
    <property type="entry name" value="CCP"/>
    <property type="match status" value="2"/>
</dbReference>
<comment type="caution">
    <text evidence="15">The sequence shown here is derived from an EMBL/GenBank/DDBJ whole genome shotgun (WGS) entry which is preliminary data.</text>
</comment>
<organism evidence="15 16">
    <name type="scientific">Acropora cervicornis</name>
    <name type="common">Staghorn coral</name>
    <dbReference type="NCBI Taxonomy" id="6130"/>
    <lineage>
        <taxon>Eukaryota</taxon>
        <taxon>Metazoa</taxon>
        <taxon>Cnidaria</taxon>
        <taxon>Anthozoa</taxon>
        <taxon>Hexacorallia</taxon>
        <taxon>Scleractinia</taxon>
        <taxon>Astrocoeniina</taxon>
        <taxon>Acroporidae</taxon>
        <taxon>Acropora</taxon>
    </lineage>
</organism>
<dbReference type="SMART" id="SM00408">
    <property type="entry name" value="IGc2"/>
    <property type="match status" value="3"/>
</dbReference>
<dbReference type="InterPro" id="IPR003598">
    <property type="entry name" value="Ig_sub2"/>
</dbReference>
<feature type="region of interest" description="Disordered" evidence="10">
    <location>
        <begin position="113"/>
        <end position="161"/>
    </location>
</feature>
<dbReference type="GO" id="GO:0005886">
    <property type="term" value="C:plasma membrane"/>
    <property type="evidence" value="ECO:0007669"/>
    <property type="project" value="UniProtKB-SubCell"/>
</dbReference>
<dbReference type="SUPFAM" id="SSF48726">
    <property type="entry name" value="Immunoglobulin"/>
    <property type="match status" value="3"/>
</dbReference>
<protein>
    <submittedName>
        <fullName evidence="15">Hemicentin-2</fullName>
    </submittedName>
</protein>
<dbReference type="Gene3D" id="2.60.40.10">
    <property type="entry name" value="Immunoglobulins"/>
    <property type="match status" value="3"/>
</dbReference>
<feature type="disulfide bond" evidence="9">
    <location>
        <begin position="494"/>
        <end position="521"/>
    </location>
</feature>
<evidence type="ECO:0000313" key="16">
    <source>
        <dbReference type="Proteomes" id="UP001249851"/>
    </source>
</evidence>
<feature type="disulfide bond" evidence="9">
    <location>
        <begin position="437"/>
        <end position="464"/>
    </location>
</feature>
<dbReference type="InterPro" id="IPR003599">
    <property type="entry name" value="Ig_sub"/>
</dbReference>
<dbReference type="InterPro" id="IPR007110">
    <property type="entry name" value="Ig-like_dom"/>
</dbReference>
<dbReference type="PROSITE" id="PS50923">
    <property type="entry name" value="SUSHI"/>
    <property type="match status" value="2"/>
</dbReference>
<evidence type="ECO:0000256" key="2">
    <source>
        <dbReference type="ARBA" id="ARBA00022475"/>
    </source>
</evidence>
<dbReference type="CDD" id="cd00033">
    <property type="entry name" value="CCP"/>
    <property type="match status" value="2"/>
</dbReference>
<keyword evidence="3" id="KW-0732">Signal</keyword>
<evidence type="ECO:0000259" key="14">
    <source>
        <dbReference type="PROSITE" id="PS51886"/>
    </source>
</evidence>
<dbReference type="InterPro" id="IPR000436">
    <property type="entry name" value="Sushi_SCR_CCP_dom"/>
</dbReference>
<evidence type="ECO:0000256" key="10">
    <source>
        <dbReference type="SAM" id="MobiDB-lite"/>
    </source>
</evidence>
<keyword evidence="4" id="KW-0677">Repeat</keyword>
<dbReference type="GO" id="GO:0008046">
    <property type="term" value="F:axon guidance receptor activity"/>
    <property type="evidence" value="ECO:0007669"/>
    <property type="project" value="TreeGrafter"/>
</dbReference>
<dbReference type="SMART" id="SM00409">
    <property type="entry name" value="IG"/>
    <property type="match status" value="2"/>
</dbReference>
<dbReference type="GO" id="GO:0030424">
    <property type="term" value="C:axon"/>
    <property type="evidence" value="ECO:0007669"/>
    <property type="project" value="TreeGrafter"/>
</dbReference>
<feature type="compositionally biased region" description="Basic and acidic residues" evidence="10">
    <location>
        <begin position="115"/>
        <end position="125"/>
    </location>
</feature>
<keyword evidence="5 11" id="KW-0472">Membrane</keyword>
<dbReference type="GO" id="GO:0007156">
    <property type="term" value="P:homophilic cell adhesion via plasma membrane adhesion molecules"/>
    <property type="evidence" value="ECO:0007669"/>
    <property type="project" value="TreeGrafter"/>
</dbReference>
<dbReference type="GO" id="GO:0050808">
    <property type="term" value="P:synapse organization"/>
    <property type="evidence" value="ECO:0007669"/>
    <property type="project" value="TreeGrafter"/>
</dbReference>
<feature type="domain" description="TLDc" evidence="14">
    <location>
        <begin position="532"/>
        <end position="606"/>
    </location>
</feature>
<accession>A0AAD9Q2G3</accession>
<dbReference type="EMBL" id="JARQWQ010000077">
    <property type="protein sequence ID" value="KAK2553423.1"/>
    <property type="molecule type" value="Genomic_DNA"/>
</dbReference>
<dbReference type="FunFam" id="2.60.40.10:FF:000005">
    <property type="entry name" value="Neuronal cell adhesion molecule"/>
    <property type="match status" value="1"/>
</dbReference>
<keyword evidence="11" id="KW-1133">Transmembrane helix</keyword>
<dbReference type="GO" id="GO:0043025">
    <property type="term" value="C:neuronal cell body"/>
    <property type="evidence" value="ECO:0007669"/>
    <property type="project" value="TreeGrafter"/>
</dbReference>
<evidence type="ECO:0000256" key="1">
    <source>
        <dbReference type="ARBA" id="ARBA00004236"/>
    </source>
</evidence>
<dbReference type="Gene3D" id="2.10.70.10">
    <property type="entry name" value="Complement Module, domain 1"/>
    <property type="match status" value="2"/>
</dbReference>
<evidence type="ECO:0000256" key="11">
    <source>
        <dbReference type="SAM" id="Phobius"/>
    </source>
</evidence>
<dbReference type="InterPro" id="IPR050958">
    <property type="entry name" value="Cell_Adh-Cytoskel_Orgn"/>
</dbReference>
<keyword evidence="8" id="KW-0393">Immunoglobulin domain</keyword>
<evidence type="ECO:0000256" key="7">
    <source>
        <dbReference type="ARBA" id="ARBA00023180"/>
    </source>
</evidence>
<dbReference type="PANTHER" id="PTHR45080">
    <property type="entry name" value="CONTACTIN 5"/>
    <property type="match status" value="1"/>
</dbReference>
<feature type="domain" description="Sushi" evidence="13">
    <location>
        <begin position="409"/>
        <end position="466"/>
    </location>
</feature>
<dbReference type="InterPro" id="IPR008160">
    <property type="entry name" value="Collagen"/>
</dbReference>
<dbReference type="AlphaFoldDB" id="A0AAD9Q2G3"/>
<comment type="subcellular location">
    <subcellularLocation>
        <location evidence="1">Cell membrane</location>
    </subcellularLocation>
</comment>
<keyword evidence="2" id="KW-1003">Cell membrane</keyword>
<dbReference type="PANTHER" id="PTHR45080:SF8">
    <property type="entry name" value="IG-LIKE DOMAIN-CONTAINING PROTEIN"/>
    <property type="match status" value="1"/>
</dbReference>
<keyword evidence="6 9" id="KW-1015">Disulfide bond</keyword>
<dbReference type="Pfam" id="PF07534">
    <property type="entry name" value="TLD"/>
    <property type="match status" value="1"/>
</dbReference>
<evidence type="ECO:0000259" key="13">
    <source>
        <dbReference type="PROSITE" id="PS50923"/>
    </source>
</evidence>
<evidence type="ECO:0000256" key="6">
    <source>
        <dbReference type="ARBA" id="ARBA00023157"/>
    </source>
</evidence>
<dbReference type="Pfam" id="PF00084">
    <property type="entry name" value="Sushi"/>
    <property type="match status" value="2"/>
</dbReference>
<sequence>MEQRKSRTSGFLVFAVLVNFAMSFVIVGFVVYKAKVLEKEIVHLQTKLSEIEQFEYRKGEDGDFIQRSKRSSKNRGESKTCTSCHSACVKLFGLGSDAKVKVKSNDTEQEVICMRGEKGPQGKEGRRGRRGRPGYVGKPGKRGPAGERGPQGPRGKSGRAFAGNTSKLIEGIEMPQIIKMPPSSLTTMEGRNVSLYCSAKGFPKPIITWFKDGSDLDTDYYDADTGQLTFSSIQFHDRGLYRCEARNFLGSQSATVEIIVQAPPRFVKAPAIYHMAYENWDTTLSCHIFGFPPPVITWTRSFRSLPSGRHFNAGKKLIIRNIQRRDRGPIMCRGDNQLGHVYALIVLVVNPVIKKAYDTVTLQCAAKGSPVPTLEWSKDGVIISTNTTITTDEEVNGKLVISRFDSKLVGCGKPDVPVNGYKIGDNYWAGQLVIFACDSGYHLEGPSNRLCLQDGNWSDTTPTCHRFCDEPAPLANGYIIGEEFWAPRNITFVCKKGYHLRGSSAGICEVNGNWTAETPICEGPEFEHSEVLLNKTEYWELLKEWLAPVFSLPSKWKLCYRATDHGWASSTFHSRCNSKGPTVSFIKVNEFIFGGYTDQSWREFHM</sequence>
<name>A0AAD9Q2G3_ACRCE</name>
<reference evidence="15" key="1">
    <citation type="journal article" date="2023" name="G3 (Bethesda)">
        <title>Whole genome assembly and annotation of the endangered Caribbean coral Acropora cervicornis.</title>
        <authorList>
            <person name="Selwyn J.D."/>
            <person name="Vollmer S.V."/>
        </authorList>
    </citation>
    <scope>NUCLEOTIDE SEQUENCE</scope>
    <source>
        <strain evidence="15">K2</strain>
    </source>
</reference>
<feature type="domain" description="Ig-like" evidence="12">
    <location>
        <begin position="175"/>
        <end position="261"/>
    </location>
</feature>
<keyword evidence="7" id="KW-0325">Glycoprotein</keyword>
<evidence type="ECO:0000313" key="15">
    <source>
        <dbReference type="EMBL" id="KAK2553423.1"/>
    </source>
</evidence>
<gene>
    <name evidence="15" type="ORF">P5673_025171</name>
</gene>
<feature type="domain" description="Sushi" evidence="13">
    <location>
        <begin position="467"/>
        <end position="523"/>
    </location>
</feature>
<evidence type="ECO:0000259" key="12">
    <source>
        <dbReference type="PROSITE" id="PS50835"/>
    </source>
</evidence>
<dbReference type="PROSITE" id="PS51886">
    <property type="entry name" value="TLDC"/>
    <property type="match status" value="1"/>
</dbReference>
<feature type="domain" description="Ig-like" evidence="12">
    <location>
        <begin position="358"/>
        <end position="411"/>
    </location>
</feature>
<dbReference type="Pfam" id="PF13927">
    <property type="entry name" value="Ig_3"/>
    <property type="match status" value="2"/>
</dbReference>